<gene>
    <name evidence="1" type="ORF">Tci_898144</name>
</gene>
<comment type="caution">
    <text evidence="1">The sequence shown here is derived from an EMBL/GenBank/DDBJ whole genome shotgun (WGS) entry which is preliminary data.</text>
</comment>
<sequence length="151" mass="16832">KLEKINKVKSFKLRRLKKVGTSQRVESSDDMENVFNQGKKIVDMDQDEGIELIADQEKDAKKDAEFEGRHADKQAEIYNIYLDHSSKVVAASTPIPAIKPKILTITAAPAVSTKRRKGVVIRDHEEDLPANTLAETPKVKDKGKGILIKAL</sequence>
<name>A0A699UTD1_TANCI</name>
<evidence type="ECO:0000313" key="1">
    <source>
        <dbReference type="EMBL" id="GFD26175.1"/>
    </source>
</evidence>
<feature type="non-terminal residue" evidence="1">
    <location>
        <position position="151"/>
    </location>
</feature>
<reference evidence="1" key="1">
    <citation type="journal article" date="2019" name="Sci. Rep.">
        <title>Draft genome of Tanacetum cinerariifolium, the natural source of mosquito coil.</title>
        <authorList>
            <person name="Yamashiro T."/>
            <person name="Shiraishi A."/>
            <person name="Satake H."/>
            <person name="Nakayama K."/>
        </authorList>
    </citation>
    <scope>NUCLEOTIDE SEQUENCE</scope>
</reference>
<proteinExistence type="predicted"/>
<dbReference type="AlphaFoldDB" id="A0A699UTD1"/>
<accession>A0A699UTD1</accession>
<protein>
    <submittedName>
        <fullName evidence="1">Uncharacterized protein</fullName>
    </submittedName>
</protein>
<feature type="non-terminal residue" evidence="1">
    <location>
        <position position="1"/>
    </location>
</feature>
<dbReference type="EMBL" id="BKCJ011366571">
    <property type="protein sequence ID" value="GFD26175.1"/>
    <property type="molecule type" value="Genomic_DNA"/>
</dbReference>
<organism evidence="1">
    <name type="scientific">Tanacetum cinerariifolium</name>
    <name type="common">Dalmatian daisy</name>
    <name type="synonym">Chrysanthemum cinerariifolium</name>
    <dbReference type="NCBI Taxonomy" id="118510"/>
    <lineage>
        <taxon>Eukaryota</taxon>
        <taxon>Viridiplantae</taxon>
        <taxon>Streptophyta</taxon>
        <taxon>Embryophyta</taxon>
        <taxon>Tracheophyta</taxon>
        <taxon>Spermatophyta</taxon>
        <taxon>Magnoliopsida</taxon>
        <taxon>eudicotyledons</taxon>
        <taxon>Gunneridae</taxon>
        <taxon>Pentapetalae</taxon>
        <taxon>asterids</taxon>
        <taxon>campanulids</taxon>
        <taxon>Asterales</taxon>
        <taxon>Asteraceae</taxon>
        <taxon>Asteroideae</taxon>
        <taxon>Anthemideae</taxon>
        <taxon>Anthemidinae</taxon>
        <taxon>Tanacetum</taxon>
    </lineage>
</organism>